<dbReference type="KEGG" id="pdf:CD630DERM_21241"/>
<evidence type="ECO:0000313" key="1">
    <source>
        <dbReference type="EMBL" id="CDS86016.1"/>
    </source>
</evidence>
<accession>A0A069ADB5</accession>
<sequence length="64" mass="7178">MLKNLFLNVYKNILYTNKIISNINAILKAKLATVLMIFTETPIATIANTILKSKSISIFKPPIL</sequence>
<proteinExistence type="predicted"/>
<dbReference type="AlphaFoldDB" id="A0A069ADB5"/>
<reference evidence="2" key="1">
    <citation type="submission" date="2014-07" db="EMBL/GenBank/DDBJ databases">
        <authorList>
            <person name="Monot Marc"/>
        </authorList>
    </citation>
    <scope>NUCLEOTIDE SEQUENCE</scope>
    <source>
        <strain evidence="3">7032989</strain>
        <strain evidence="2">7032994</strain>
    </source>
</reference>
<dbReference type="EMBL" id="LK932994">
    <property type="protein sequence ID" value="CDT15775.1"/>
    <property type="molecule type" value="Genomic_DNA"/>
</dbReference>
<dbReference type="EMBL" id="LK932505">
    <property type="protein sequence ID" value="CDS86016.1"/>
    <property type="molecule type" value="Genomic_DNA"/>
</dbReference>
<dbReference type="EMBL" id="LK932402">
    <property type="protein sequence ID" value="CDS87354.1"/>
    <property type="molecule type" value="Genomic_DNA"/>
</dbReference>
<evidence type="ECO:0000313" key="2">
    <source>
        <dbReference type="EMBL" id="CDS87354.1"/>
    </source>
</evidence>
<protein>
    <submittedName>
        <fullName evidence="2">Uncharacterized protein</fullName>
    </submittedName>
</protein>
<evidence type="ECO:0000313" key="3">
    <source>
        <dbReference type="EMBL" id="CDT15775.1"/>
    </source>
</evidence>
<gene>
    <name evidence="3" type="ORF">BN1095_330265</name>
    <name evidence="1" type="ORF">BN1096_520599</name>
    <name evidence="2" type="ORF">BN1097_630012</name>
</gene>
<organism evidence="2">
    <name type="scientific">Clostridioides difficile</name>
    <name type="common">Peptoclostridium difficile</name>
    <dbReference type="NCBI Taxonomy" id="1496"/>
    <lineage>
        <taxon>Bacteria</taxon>
        <taxon>Bacillati</taxon>
        <taxon>Bacillota</taxon>
        <taxon>Clostridia</taxon>
        <taxon>Peptostreptococcales</taxon>
        <taxon>Peptostreptococcaceae</taxon>
        <taxon>Clostridioides</taxon>
    </lineage>
</organism>
<name>A0A069ADB5_CLODI</name>